<evidence type="ECO:0000256" key="2">
    <source>
        <dbReference type="SAM" id="Coils"/>
    </source>
</evidence>
<dbReference type="RefSeq" id="WP_199467959.1">
    <property type="nucleotide sequence ID" value="NZ_JAEMNX010000008.1"/>
</dbReference>
<keyword evidence="3" id="KW-1133">Transmembrane helix</keyword>
<comment type="caution">
    <text evidence="5">The sequence shown here is derived from an EMBL/GenBank/DDBJ whole genome shotgun (WGS) entry which is preliminary data.</text>
</comment>
<name>A0A934JT02_9GAMM</name>
<evidence type="ECO:0000256" key="3">
    <source>
        <dbReference type="SAM" id="Phobius"/>
    </source>
</evidence>
<keyword evidence="2" id="KW-0175">Coiled coil</keyword>
<keyword evidence="6" id="KW-1185">Reference proteome</keyword>
<evidence type="ECO:0000313" key="5">
    <source>
        <dbReference type="EMBL" id="MBJ7537782.1"/>
    </source>
</evidence>
<proteinExistence type="predicted"/>
<keyword evidence="3" id="KW-0812">Transmembrane</keyword>
<keyword evidence="1 4" id="KW-0732">Signal</keyword>
<reference evidence="5" key="1">
    <citation type="submission" date="2020-12" db="EMBL/GenBank/DDBJ databases">
        <title>Marinomonas arctica sp. nov., a psychrotolerant bacterium isolated from the Arctic.</title>
        <authorList>
            <person name="Zhang Y."/>
        </authorList>
    </citation>
    <scope>NUCLEOTIDE SEQUENCE</scope>
    <source>
        <strain evidence="5">C1424</strain>
    </source>
</reference>
<feature type="coiled-coil region" evidence="2">
    <location>
        <begin position="106"/>
        <end position="188"/>
    </location>
</feature>
<gene>
    <name evidence="5" type="ORF">I8J31_08875</name>
</gene>
<dbReference type="Gene3D" id="2.30.30.40">
    <property type="entry name" value="SH3 Domains"/>
    <property type="match status" value="1"/>
</dbReference>
<feature type="signal peptide" evidence="4">
    <location>
        <begin position="1"/>
        <end position="21"/>
    </location>
</feature>
<protein>
    <submittedName>
        <fullName evidence="5">TIGR04211 family SH3 domain-containing protein</fullName>
    </submittedName>
</protein>
<dbReference type="AlphaFoldDB" id="A0A934JT02"/>
<keyword evidence="3" id="KW-0472">Membrane</keyword>
<dbReference type="NCBIfam" id="TIGR04211">
    <property type="entry name" value="SH3_and_anchor"/>
    <property type="match status" value="1"/>
</dbReference>
<feature type="chain" id="PRO_5036790148" evidence="4">
    <location>
        <begin position="22"/>
        <end position="222"/>
    </location>
</feature>
<feature type="transmembrane region" description="Helical" evidence="3">
    <location>
        <begin position="190"/>
        <end position="211"/>
    </location>
</feature>
<evidence type="ECO:0000256" key="1">
    <source>
        <dbReference type="ARBA" id="ARBA00022729"/>
    </source>
</evidence>
<dbReference type="InterPro" id="IPR016476">
    <property type="entry name" value="SH3_dom_pro"/>
</dbReference>
<dbReference type="Proteomes" id="UP000628710">
    <property type="component" value="Unassembled WGS sequence"/>
</dbReference>
<sequence length="222" mass="24292">MSKKIFISLVAGLLLSTTAQSATVYISDVQFVAVREGLDNSSRAVERGLKSGTPLEVLEQLDGHTKVITPNGNEGWVADYFLSDSRVTRDQLTTLGSRLTKISKDKVNVEKQLQASRVDIQNLNKAITSLKGENAILQEQLKKQTALAEKAKAIVSQNDDVSYQLETLKQQTQAAQAIAQELQDSTQQKWFMLGAATLFGGLILGSLLPLLRRKKTSTGSWS</sequence>
<evidence type="ECO:0000256" key="4">
    <source>
        <dbReference type="SAM" id="SignalP"/>
    </source>
</evidence>
<organism evidence="5 6">
    <name type="scientific">Marinomonas transparens</name>
    <dbReference type="NCBI Taxonomy" id="2795388"/>
    <lineage>
        <taxon>Bacteria</taxon>
        <taxon>Pseudomonadati</taxon>
        <taxon>Pseudomonadota</taxon>
        <taxon>Gammaproteobacteria</taxon>
        <taxon>Oceanospirillales</taxon>
        <taxon>Oceanospirillaceae</taxon>
        <taxon>Marinomonas</taxon>
    </lineage>
</organism>
<dbReference type="EMBL" id="JAEMNX010000008">
    <property type="protein sequence ID" value="MBJ7537782.1"/>
    <property type="molecule type" value="Genomic_DNA"/>
</dbReference>
<evidence type="ECO:0000313" key="6">
    <source>
        <dbReference type="Proteomes" id="UP000628710"/>
    </source>
</evidence>
<accession>A0A934JT02</accession>